<comment type="similarity">
    <text evidence="3">Belongs to the SelA family.</text>
</comment>
<dbReference type="InterPro" id="IPR015421">
    <property type="entry name" value="PyrdxlP-dep_Trfase_major"/>
</dbReference>
<evidence type="ECO:0000313" key="5">
    <source>
        <dbReference type="Proteomes" id="UP000737171"/>
    </source>
</evidence>
<dbReference type="SUPFAM" id="SSF53383">
    <property type="entry name" value="PLP-dependent transferases"/>
    <property type="match status" value="1"/>
</dbReference>
<protein>
    <submittedName>
        <fullName evidence="4">Aminotransferase class V-fold PLP-dependent enzyme</fullName>
    </submittedName>
</protein>
<gene>
    <name evidence="4" type="ORF">HLB44_11710</name>
</gene>
<keyword evidence="5" id="KW-1185">Reference proteome</keyword>
<sequence length="395" mass="41725">MDLRTQLGLRPVINVSGTMTSLGASIAVPAAVEAAAAILPQFVEIADLQRCASAAIARACGSEAGFITASCAAGITLAVAGTMTGDDLAAIERLPDCSGLKHAVVMQAGHLVNYGAPIDQAVRLAGARVVPVGQATEAHGYQLEGAIGPSTTAVLHVVSHHTVSYAQIPLVTVIEVAHARGVPVIVDAASEYDLRGFISRGADIALYSAHKFLGGPTAGIVAGRKALVRAAYLQNHGIGRGMKVGKEGIYGSIAALQAWGARDHAAVRESERACLYLWRDGLAGQPGVRAVIEPDPTGNPLERLRIHIDARSAHITAWDFVDALAAGEPPVIARDHEAELGYFDLDPCNLHPGQERLVLQALTTALERARSERRPATPLAERRRRQIAQRLRWPD</sequence>
<dbReference type="PANTHER" id="PTHR32328:SF0">
    <property type="entry name" value="L-SERYL-TRNA(SEC) SELENIUM TRANSFERASE"/>
    <property type="match status" value="1"/>
</dbReference>
<reference evidence="4 5" key="1">
    <citation type="submission" date="2020-05" db="EMBL/GenBank/DDBJ databases">
        <title>Aquincola sp. isolate from soil.</title>
        <authorList>
            <person name="Han J."/>
            <person name="Kim D.-U."/>
        </authorList>
    </citation>
    <scope>NUCLEOTIDE SEQUENCE [LARGE SCALE GENOMIC DNA]</scope>
    <source>
        <strain evidence="4 5">S2</strain>
    </source>
</reference>
<keyword evidence="4" id="KW-0032">Aminotransferase</keyword>
<dbReference type="GO" id="GO:0008483">
    <property type="term" value="F:transaminase activity"/>
    <property type="evidence" value="ECO:0007669"/>
    <property type="project" value="UniProtKB-KW"/>
</dbReference>
<evidence type="ECO:0000256" key="1">
    <source>
        <dbReference type="ARBA" id="ARBA00001933"/>
    </source>
</evidence>
<evidence type="ECO:0000256" key="3">
    <source>
        <dbReference type="ARBA" id="ARBA00044507"/>
    </source>
</evidence>
<evidence type="ECO:0000313" key="4">
    <source>
        <dbReference type="EMBL" id="NRF67651.1"/>
    </source>
</evidence>
<dbReference type="RefSeq" id="WP_173122750.1">
    <property type="nucleotide sequence ID" value="NZ_JABRWJ010000003.1"/>
</dbReference>
<comment type="caution">
    <text evidence="4">The sequence shown here is derived from an EMBL/GenBank/DDBJ whole genome shotgun (WGS) entry which is preliminary data.</text>
</comment>
<dbReference type="EMBL" id="JABRWJ010000003">
    <property type="protein sequence ID" value="NRF67651.1"/>
    <property type="molecule type" value="Genomic_DNA"/>
</dbReference>
<organism evidence="4 5">
    <name type="scientific">Pseudaquabacterium terrae</name>
    <dbReference type="NCBI Taxonomy" id="2732868"/>
    <lineage>
        <taxon>Bacteria</taxon>
        <taxon>Pseudomonadati</taxon>
        <taxon>Pseudomonadota</taxon>
        <taxon>Betaproteobacteria</taxon>
        <taxon>Burkholderiales</taxon>
        <taxon>Sphaerotilaceae</taxon>
        <taxon>Pseudaquabacterium</taxon>
    </lineage>
</organism>
<dbReference type="Proteomes" id="UP000737171">
    <property type="component" value="Unassembled WGS sequence"/>
</dbReference>
<evidence type="ECO:0000256" key="2">
    <source>
        <dbReference type="ARBA" id="ARBA00022898"/>
    </source>
</evidence>
<dbReference type="Pfam" id="PF03841">
    <property type="entry name" value="SelA"/>
    <property type="match status" value="1"/>
</dbReference>
<accession>A0ABX2EGE0</accession>
<keyword evidence="2" id="KW-0663">Pyridoxal phosphate</keyword>
<dbReference type="InterPro" id="IPR015424">
    <property type="entry name" value="PyrdxlP-dep_Trfase"/>
</dbReference>
<keyword evidence="4" id="KW-0808">Transferase</keyword>
<name>A0ABX2EGE0_9BURK</name>
<dbReference type="Gene3D" id="3.40.640.10">
    <property type="entry name" value="Type I PLP-dependent aspartate aminotransferase-like (Major domain)"/>
    <property type="match status" value="1"/>
</dbReference>
<proteinExistence type="inferred from homology"/>
<comment type="cofactor">
    <cofactor evidence="1">
        <name>pyridoxal 5'-phosphate</name>
        <dbReference type="ChEBI" id="CHEBI:597326"/>
    </cofactor>
</comment>
<dbReference type="PANTHER" id="PTHR32328">
    <property type="entry name" value="L-SERYL-TRNA(SEC) SELENIUM TRANSFERASE"/>
    <property type="match status" value="1"/>
</dbReference>
<dbReference type="InterPro" id="IPR018319">
    <property type="entry name" value="SelA-like"/>
</dbReference>